<gene>
    <name evidence="1" type="ORF">AVDCRST_MAG95-3398</name>
</gene>
<proteinExistence type="predicted"/>
<sequence length="45" mass="5379">MTYPQHQTRTGIFFLKGTVCKTKTQLEGRVFKSLVIRIYNRNQYI</sequence>
<reference evidence="1" key="1">
    <citation type="submission" date="2020-02" db="EMBL/GenBank/DDBJ databases">
        <authorList>
            <person name="Meier V. D."/>
        </authorList>
    </citation>
    <scope>NUCLEOTIDE SEQUENCE</scope>
    <source>
        <strain evidence="1">AVDCRST_MAG95</strain>
    </source>
</reference>
<protein>
    <submittedName>
        <fullName evidence="1">Uncharacterized protein</fullName>
    </submittedName>
</protein>
<dbReference type="EMBL" id="CADCTJ010001063">
    <property type="protein sequence ID" value="CAA9282384.1"/>
    <property type="molecule type" value="Genomic_DNA"/>
</dbReference>
<accession>A0A6J4JML8</accession>
<organism evidence="1">
    <name type="scientific">uncultured Adhaeribacter sp</name>
    <dbReference type="NCBI Taxonomy" id="448109"/>
    <lineage>
        <taxon>Bacteria</taxon>
        <taxon>Pseudomonadati</taxon>
        <taxon>Bacteroidota</taxon>
        <taxon>Cytophagia</taxon>
        <taxon>Cytophagales</taxon>
        <taxon>Hymenobacteraceae</taxon>
        <taxon>Adhaeribacter</taxon>
        <taxon>environmental samples</taxon>
    </lineage>
</organism>
<evidence type="ECO:0000313" key="1">
    <source>
        <dbReference type="EMBL" id="CAA9282384.1"/>
    </source>
</evidence>
<dbReference type="AlphaFoldDB" id="A0A6J4JML8"/>
<name>A0A6J4JML8_9BACT</name>